<comment type="caution">
    <text evidence="2">The sequence shown here is derived from an EMBL/GenBank/DDBJ whole genome shotgun (WGS) entry which is preliminary data.</text>
</comment>
<keyword evidence="1" id="KW-0812">Transmembrane</keyword>
<keyword evidence="1" id="KW-0472">Membrane</keyword>
<feature type="transmembrane region" description="Helical" evidence="1">
    <location>
        <begin position="170"/>
        <end position="190"/>
    </location>
</feature>
<evidence type="ECO:0000313" key="3">
    <source>
        <dbReference type="Proteomes" id="UP000011663"/>
    </source>
</evidence>
<protein>
    <submittedName>
        <fullName evidence="2">Uncharacterized protein</fullName>
    </submittedName>
</protein>
<proteinExistence type="predicted"/>
<feature type="transmembrane region" description="Helical" evidence="1">
    <location>
        <begin position="281"/>
        <end position="301"/>
    </location>
</feature>
<dbReference type="GeneID" id="66487344"/>
<evidence type="ECO:0000313" key="2">
    <source>
        <dbReference type="EMBL" id="EKV57613.1"/>
    </source>
</evidence>
<sequence>MELNDNEKEYYYDLLDAMKLGVIDSNMKEHLKESKIDNKISDERAKELEKLARDEQISAMEELKNDSERRYYKEYIKMMDDGIISESERTNLNNKKSRLSISDSRAKEIEELYNNNNKIAKSENTLTTVNEKNIISDNKNSQEVKEAEIVEKDKQIGILKRWKYLNKTKFINFHIFNILIILAFEIYFFIRLKDTFNNPKPAPTTSFEKFADMIKSGASTIYEAIVPDSIVTGIEMANNIIFNVIIVVLLLVLLIVLFILYTYSARILSVMIAKTCKQVDFFYRTMAILIPVSISITMVIFTEWDHMTDRRAIAAFKKENTALINKEDYLRVFDRNNNIENNLALIYESRYQTTKTAEFDRLISSMINSFEKRNKLEMNNTNFSYIIGNLVPAYNQSIKNIPQYAQSYNKIIGNAVSNSFKNRINYLIDNTNYIGAYITISSIPNINMISEKEYLNNFKQSEYQKLLENIMNNFEVMINEEMNIDNYNLIYKEFVFVFDKTLGINQNFWYKVKNTDIKEGIENFGTKAGELVHSIIQSVKNFIGASKGEERNLYEDKDIFVFDTKDIYFDEVGKNFMIQRMNELRKRLDIKRDKYLLDLDHRLINASMTIEEMEKAIPTIVHYSEAKKDDVANYYQYWNYMRHKRELGLDQLKFELPYREKLNALKSEYDDLLKKDIDYTNYMYIMDYLENEIVYYYTNLSDTQYRRDLQKDIILNIDERDKKRHEYLKTLSQNLTNSIENKTIGRKEALEIANQIVHYSDEKIDKDGLVGLLPSFLGGDTTYYKYWNDIRNDLINKINRKLN</sequence>
<evidence type="ECO:0000256" key="1">
    <source>
        <dbReference type="SAM" id="Phobius"/>
    </source>
</evidence>
<dbReference type="AlphaFoldDB" id="A0A2U4FQV7"/>
<gene>
    <name evidence="2" type="ORF">A966_04476</name>
</gene>
<name>A0A2U4FQV7_9SPIR</name>
<dbReference type="EMBL" id="ALNZ01000018">
    <property type="protein sequence ID" value="EKV57613.1"/>
    <property type="molecule type" value="Genomic_DNA"/>
</dbReference>
<dbReference type="RefSeq" id="WP_008722812.1">
    <property type="nucleotide sequence ID" value="NZ_JH994110.1"/>
</dbReference>
<keyword evidence="1" id="KW-1133">Transmembrane helix</keyword>
<accession>A0A2U4FQV7</accession>
<organism evidence="2 3">
    <name type="scientific">Brachyspira hampsonii 30446</name>
    <dbReference type="NCBI Taxonomy" id="1289135"/>
    <lineage>
        <taxon>Bacteria</taxon>
        <taxon>Pseudomonadati</taxon>
        <taxon>Spirochaetota</taxon>
        <taxon>Spirochaetia</taxon>
        <taxon>Brachyspirales</taxon>
        <taxon>Brachyspiraceae</taxon>
        <taxon>Brachyspira</taxon>
    </lineage>
</organism>
<dbReference type="Proteomes" id="UP000011663">
    <property type="component" value="Unassembled WGS sequence"/>
</dbReference>
<reference evidence="2 3" key="1">
    <citation type="submission" date="2012-07" db="EMBL/GenBank/DDBJ databases">
        <title>Genome sequence of Brachyspira sp. 30446, isolated from a pig with mucohaemorrhagic colitis.</title>
        <authorList>
            <person name="Rubin J.E."/>
            <person name="Fernando C."/>
            <person name="Harding J.C.S."/>
            <person name="Hill J.E."/>
        </authorList>
    </citation>
    <scope>NUCLEOTIDE SEQUENCE [LARGE SCALE GENOMIC DNA]</scope>
    <source>
        <strain evidence="2 3">30446</strain>
    </source>
</reference>
<feature type="transmembrane region" description="Helical" evidence="1">
    <location>
        <begin position="240"/>
        <end position="261"/>
    </location>
</feature>